<dbReference type="InterPro" id="IPR004518">
    <property type="entry name" value="MazG-like_dom"/>
</dbReference>
<sequence>MNFSEYQEISKRTMPEIKGDLDLKLARFNYALGLNTESGEAGDMIKKHLAHGHDINIGELVKEAGDVLHYLSGICSLYGISFGDVAEANIIKLQNRYPNGFSEDASRNRKEYSDSHD</sequence>
<name>A0A4Y9A8P0_9BACI</name>
<dbReference type="AlphaFoldDB" id="A0A4Y9A8P0"/>
<dbReference type="InterPro" id="IPR011379">
    <property type="entry name" value="MazG-related_GP37"/>
</dbReference>
<comment type="caution">
    <text evidence="3">The sequence shown here is derived from an EMBL/GenBank/DDBJ whole genome shotgun (WGS) entry which is preliminary data.</text>
</comment>
<evidence type="ECO:0000256" key="1">
    <source>
        <dbReference type="SAM" id="MobiDB-lite"/>
    </source>
</evidence>
<evidence type="ECO:0000259" key="2">
    <source>
        <dbReference type="Pfam" id="PF03819"/>
    </source>
</evidence>
<dbReference type="Gene3D" id="1.10.287.1080">
    <property type="entry name" value="MazG-like"/>
    <property type="match status" value="1"/>
</dbReference>
<gene>
    <name evidence="3" type="ORF">E4U82_13820</name>
</gene>
<evidence type="ECO:0000313" key="3">
    <source>
        <dbReference type="EMBL" id="TFJ92153.1"/>
    </source>
</evidence>
<dbReference type="GO" id="GO:0016787">
    <property type="term" value="F:hydrolase activity"/>
    <property type="evidence" value="ECO:0007669"/>
    <property type="project" value="UniProtKB-KW"/>
</dbReference>
<keyword evidence="4" id="KW-1185">Reference proteome</keyword>
<dbReference type="OrthoDB" id="350573at2"/>
<dbReference type="RefSeq" id="WP_135110760.1">
    <property type="nucleotide sequence ID" value="NZ_SRHY01000028.1"/>
</dbReference>
<dbReference type="Proteomes" id="UP000298484">
    <property type="component" value="Unassembled WGS sequence"/>
</dbReference>
<feature type="region of interest" description="Disordered" evidence="1">
    <location>
        <begin position="98"/>
        <end position="117"/>
    </location>
</feature>
<accession>A0A4Y9A8P0</accession>
<keyword evidence="3" id="KW-0378">Hydrolase</keyword>
<proteinExistence type="predicted"/>
<organism evidence="3 4">
    <name type="scientific">Lentibacillus salicampi</name>
    <dbReference type="NCBI Taxonomy" id="175306"/>
    <lineage>
        <taxon>Bacteria</taxon>
        <taxon>Bacillati</taxon>
        <taxon>Bacillota</taxon>
        <taxon>Bacilli</taxon>
        <taxon>Bacillales</taxon>
        <taxon>Bacillaceae</taxon>
        <taxon>Lentibacillus</taxon>
    </lineage>
</organism>
<feature type="compositionally biased region" description="Basic and acidic residues" evidence="1">
    <location>
        <begin position="104"/>
        <end position="117"/>
    </location>
</feature>
<evidence type="ECO:0000313" key="4">
    <source>
        <dbReference type="Proteomes" id="UP000298484"/>
    </source>
</evidence>
<dbReference type="Pfam" id="PF03819">
    <property type="entry name" value="MazG"/>
    <property type="match status" value="1"/>
</dbReference>
<dbReference type="CDD" id="cd11541">
    <property type="entry name" value="NTP-PPase_u4"/>
    <property type="match status" value="1"/>
</dbReference>
<dbReference type="SUPFAM" id="SSF101386">
    <property type="entry name" value="all-alpha NTP pyrophosphatases"/>
    <property type="match status" value="1"/>
</dbReference>
<reference evidence="3 4" key="1">
    <citation type="submission" date="2019-03" db="EMBL/GenBank/DDBJ databases">
        <title>Genome sequence of Lentibacillus salicampi ATCC BAA-719.</title>
        <authorList>
            <person name="Maclea K.S."/>
            <person name="Simoes Junior M."/>
        </authorList>
    </citation>
    <scope>NUCLEOTIDE SEQUENCE [LARGE SCALE GENOMIC DNA]</scope>
    <source>
        <strain evidence="3 4">ATCC BAA-719</strain>
    </source>
</reference>
<dbReference type="EMBL" id="SRHY01000028">
    <property type="protein sequence ID" value="TFJ92153.1"/>
    <property type="molecule type" value="Genomic_DNA"/>
</dbReference>
<feature type="domain" description="NTP pyrophosphohydrolase MazG-like" evidence="2">
    <location>
        <begin position="32"/>
        <end position="101"/>
    </location>
</feature>
<dbReference type="PIRSF" id="PIRSF006639">
    <property type="entry name" value="UCP006639_pph"/>
    <property type="match status" value="1"/>
</dbReference>
<protein>
    <submittedName>
        <fullName evidence="3">Nucleotide pyrophosphohydrolase</fullName>
    </submittedName>
</protein>